<dbReference type="GO" id="GO:0008810">
    <property type="term" value="F:cellulase activity"/>
    <property type="evidence" value="ECO:0007669"/>
    <property type="project" value="UniProtKB-EC"/>
</dbReference>
<protein>
    <recommendedName>
        <fullName evidence="3">cellulase</fullName>
        <ecNumber evidence="3">3.2.1.4</ecNumber>
    </recommendedName>
</protein>
<keyword evidence="6" id="KW-0119">Carbohydrate metabolism</keyword>
<comment type="caution">
    <text evidence="10">The sequence shown here is derived from an EMBL/GenBank/DDBJ whole genome shotgun (WGS) entry which is preliminary data.</text>
</comment>
<dbReference type="PANTHER" id="PTHR22298">
    <property type="entry name" value="ENDO-1,4-BETA-GLUCANASE"/>
    <property type="match status" value="1"/>
</dbReference>
<dbReference type="SUPFAM" id="SSF48208">
    <property type="entry name" value="Six-hairpin glycosidases"/>
    <property type="match status" value="1"/>
</dbReference>
<reference evidence="10" key="2">
    <citation type="submission" date="2021-12" db="EMBL/GenBank/DDBJ databases">
        <title>Resequencing data analysis of finger millet.</title>
        <authorList>
            <person name="Hatakeyama M."/>
            <person name="Aluri S."/>
            <person name="Balachadran M.T."/>
            <person name="Sivarajan S.R."/>
            <person name="Poveda L."/>
            <person name="Shimizu-Inatsugi R."/>
            <person name="Schlapbach R."/>
            <person name="Sreeman S.M."/>
            <person name="Shimizu K.K."/>
        </authorList>
    </citation>
    <scope>NUCLEOTIDE SEQUENCE</scope>
</reference>
<evidence type="ECO:0000313" key="11">
    <source>
        <dbReference type="Proteomes" id="UP001054889"/>
    </source>
</evidence>
<evidence type="ECO:0000256" key="4">
    <source>
        <dbReference type="ARBA" id="ARBA00022801"/>
    </source>
</evidence>
<dbReference type="EMBL" id="BQKI01000085">
    <property type="protein sequence ID" value="GJN34445.1"/>
    <property type="molecule type" value="Genomic_DNA"/>
</dbReference>
<dbReference type="Pfam" id="PF00759">
    <property type="entry name" value="Glyco_hydro_9"/>
    <property type="match status" value="1"/>
</dbReference>
<evidence type="ECO:0000256" key="6">
    <source>
        <dbReference type="ARBA" id="ARBA00023277"/>
    </source>
</evidence>
<dbReference type="Gene3D" id="1.50.10.10">
    <property type="match status" value="1"/>
</dbReference>
<sequence length="149" mass="16063">MVAGETAAAFGRGVHGCSARPPRKLRRDALLVHATKAFEFADTYKGGIQRRPGPQGPEGVRSTATSMATRSAAACPVPCSLKVSRLSTQDELLWGAAWLRRASGDDTFLEYIQNNGKTLGAEDTTNEFGWDNKHAGVNVLVSKVQGYFH</sequence>
<gene>
    <name evidence="10" type="primary">gb23106</name>
    <name evidence="10" type="ORF">PR202_gb23106</name>
</gene>
<dbReference type="InterPro" id="IPR008928">
    <property type="entry name" value="6-hairpin_glycosidase_sf"/>
</dbReference>
<dbReference type="Proteomes" id="UP001054889">
    <property type="component" value="Unassembled WGS sequence"/>
</dbReference>
<reference evidence="10" key="1">
    <citation type="journal article" date="2018" name="DNA Res.">
        <title>Multiple hybrid de novo genome assembly of finger millet, an orphan allotetraploid crop.</title>
        <authorList>
            <person name="Hatakeyama M."/>
            <person name="Aluri S."/>
            <person name="Balachadran M.T."/>
            <person name="Sivarajan S.R."/>
            <person name="Patrignani A."/>
            <person name="Gruter S."/>
            <person name="Poveda L."/>
            <person name="Shimizu-Inatsugi R."/>
            <person name="Baeten J."/>
            <person name="Francoijs K.J."/>
            <person name="Nataraja K.N."/>
            <person name="Reddy Y.A.N."/>
            <person name="Phadnis S."/>
            <person name="Ravikumar R.L."/>
            <person name="Schlapbach R."/>
            <person name="Sreeman S.M."/>
            <person name="Shimizu K.K."/>
        </authorList>
    </citation>
    <scope>NUCLEOTIDE SEQUENCE</scope>
</reference>
<keyword evidence="11" id="KW-1185">Reference proteome</keyword>
<comment type="catalytic activity">
    <reaction evidence="1">
        <text>Endohydrolysis of (1-&gt;4)-beta-D-glucosidic linkages in cellulose, lichenin and cereal beta-D-glucans.</text>
        <dbReference type="EC" id="3.2.1.4"/>
    </reaction>
</comment>
<accession>A0AAV5FI00</accession>
<evidence type="ECO:0000256" key="2">
    <source>
        <dbReference type="ARBA" id="ARBA00007072"/>
    </source>
</evidence>
<keyword evidence="8" id="KW-0624">Polysaccharide degradation</keyword>
<comment type="similarity">
    <text evidence="2">Belongs to the glycosyl hydrolase 9 (cellulase E) family.</text>
</comment>
<dbReference type="AlphaFoldDB" id="A0AAV5FI00"/>
<dbReference type="InterPro" id="IPR012341">
    <property type="entry name" value="6hp_glycosidase-like_sf"/>
</dbReference>
<dbReference type="GO" id="GO:0030245">
    <property type="term" value="P:cellulose catabolic process"/>
    <property type="evidence" value="ECO:0007669"/>
    <property type="project" value="UniProtKB-KW"/>
</dbReference>
<evidence type="ECO:0000256" key="3">
    <source>
        <dbReference type="ARBA" id="ARBA00012601"/>
    </source>
</evidence>
<evidence type="ECO:0000256" key="8">
    <source>
        <dbReference type="ARBA" id="ARBA00023326"/>
    </source>
</evidence>
<evidence type="ECO:0000256" key="5">
    <source>
        <dbReference type="ARBA" id="ARBA00023001"/>
    </source>
</evidence>
<evidence type="ECO:0000259" key="9">
    <source>
        <dbReference type="Pfam" id="PF00759"/>
    </source>
</evidence>
<evidence type="ECO:0000256" key="1">
    <source>
        <dbReference type="ARBA" id="ARBA00000966"/>
    </source>
</evidence>
<dbReference type="InterPro" id="IPR001701">
    <property type="entry name" value="Glyco_hydro_9"/>
</dbReference>
<keyword evidence="5" id="KW-0136">Cellulose degradation</keyword>
<evidence type="ECO:0000313" key="10">
    <source>
        <dbReference type="EMBL" id="GJN34445.1"/>
    </source>
</evidence>
<evidence type="ECO:0000256" key="7">
    <source>
        <dbReference type="ARBA" id="ARBA00023295"/>
    </source>
</evidence>
<dbReference type="EC" id="3.2.1.4" evidence="3"/>
<organism evidence="10 11">
    <name type="scientific">Eleusine coracana subsp. coracana</name>
    <dbReference type="NCBI Taxonomy" id="191504"/>
    <lineage>
        <taxon>Eukaryota</taxon>
        <taxon>Viridiplantae</taxon>
        <taxon>Streptophyta</taxon>
        <taxon>Embryophyta</taxon>
        <taxon>Tracheophyta</taxon>
        <taxon>Spermatophyta</taxon>
        <taxon>Magnoliopsida</taxon>
        <taxon>Liliopsida</taxon>
        <taxon>Poales</taxon>
        <taxon>Poaceae</taxon>
        <taxon>PACMAD clade</taxon>
        <taxon>Chloridoideae</taxon>
        <taxon>Cynodonteae</taxon>
        <taxon>Eleusininae</taxon>
        <taxon>Eleusine</taxon>
    </lineage>
</organism>
<feature type="domain" description="Glycoside hydrolase family 9" evidence="9">
    <location>
        <begin position="3"/>
        <end position="145"/>
    </location>
</feature>
<keyword evidence="4" id="KW-0378">Hydrolase</keyword>
<name>A0AAV5FI00_ELECO</name>
<keyword evidence="7" id="KW-0326">Glycosidase</keyword>
<proteinExistence type="inferred from homology"/>